<protein>
    <submittedName>
        <fullName evidence="5">ESX secretion-associated protein EspG</fullName>
    </submittedName>
</protein>
<reference evidence="5 6" key="1">
    <citation type="submission" date="2024-07" db="EMBL/GenBank/DDBJ databases">
        <authorList>
            <person name="Lee S."/>
            <person name="Kang M."/>
        </authorList>
    </citation>
    <scope>NUCLEOTIDE SEQUENCE [LARGE SCALE GENOMIC DNA]</scope>
    <source>
        <strain evidence="5 6">DS6</strain>
    </source>
</reference>
<organism evidence="5 6">
    <name type="scientific">Nocardioides eburneus</name>
    <dbReference type="NCBI Taxonomy" id="3231482"/>
    <lineage>
        <taxon>Bacteria</taxon>
        <taxon>Bacillati</taxon>
        <taxon>Actinomycetota</taxon>
        <taxon>Actinomycetes</taxon>
        <taxon>Propionibacteriales</taxon>
        <taxon>Nocardioidaceae</taxon>
        <taxon>Nocardioides</taxon>
    </lineage>
</organism>
<evidence type="ECO:0000256" key="1">
    <source>
        <dbReference type="ARBA" id="ARBA00004496"/>
    </source>
</evidence>
<dbReference type="EMBL" id="JBFPJR010000014">
    <property type="protein sequence ID" value="MEX0427948.1"/>
    <property type="molecule type" value="Genomic_DNA"/>
</dbReference>
<name>A0ABV3SYL7_9ACTN</name>
<proteinExistence type="inferred from homology"/>
<sequence length="294" mass="30454">MTTIDLGPARPALPDEPWAGAPRRIALTLPELTHACSVLDAPLPFEVVAATKGGGLEGRLGQSRSSRQDDAFAAATAALGDPAASLTRRGLLDGAALDAGLAGALGLLAAPEVAIDLDVTIAGLRAHAWHRRRGDVVATLATSDGLVFELSWFPADGWSGELGRTPALPEDISLTTSQVPDHLEVPFGLADAVFEATRAGRGDLVPVLTSGDATLTTVLTALTSESRGRLRAIVASVSDPESAPIGVVSWTLVGDGWRALRPVVRDGEPMLTVTRVEPSDLGPELAPVLAEVIR</sequence>
<evidence type="ECO:0000313" key="6">
    <source>
        <dbReference type="Proteomes" id="UP001556631"/>
    </source>
</evidence>
<evidence type="ECO:0000256" key="4">
    <source>
        <dbReference type="ARBA" id="ARBA00023186"/>
    </source>
</evidence>
<keyword evidence="6" id="KW-1185">Reference proteome</keyword>
<comment type="caution">
    <text evidence="5">The sequence shown here is derived from an EMBL/GenBank/DDBJ whole genome shotgun (WGS) entry which is preliminary data.</text>
</comment>
<keyword evidence="3" id="KW-0963">Cytoplasm</keyword>
<comment type="subcellular location">
    <subcellularLocation>
        <location evidence="1">Cytoplasm</location>
    </subcellularLocation>
</comment>
<evidence type="ECO:0000256" key="2">
    <source>
        <dbReference type="ARBA" id="ARBA00006411"/>
    </source>
</evidence>
<keyword evidence="4" id="KW-0143">Chaperone</keyword>
<comment type="similarity">
    <text evidence="2">Belongs to the EspG family.</text>
</comment>
<evidence type="ECO:0000313" key="5">
    <source>
        <dbReference type="EMBL" id="MEX0427948.1"/>
    </source>
</evidence>
<accession>A0ABV3SYL7</accession>
<gene>
    <name evidence="5" type="ORF">AB3X52_09985</name>
</gene>
<dbReference type="RefSeq" id="WP_367993809.1">
    <property type="nucleotide sequence ID" value="NZ_JBFPJR010000014.1"/>
</dbReference>
<evidence type="ECO:0000256" key="3">
    <source>
        <dbReference type="ARBA" id="ARBA00022490"/>
    </source>
</evidence>
<dbReference type="Proteomes" id="UP001556631">
    <property type="component" value="Unassembled WGS sequence"/>
</dbReference>
<dbReference type="InterPro" id="IPR025734">
    <property type="entry name" value="EspG"/>
</dbReference>
<dbReference type="Pfam" id="PF14011">
    <property type="entry name" value="ESX-1_EspG"/>
    <property type="match status" value="1"/>
</dbReference>